<accession>A0AAV0X8W7</accession>
<sequence>MCLWKLLFLGWMRPNSSDSDGCKGGGDLHRQHHTSSSDDDMSDSGISSGEFSLENVCEDSCNPCSVPQPSPPAPAPPATAPTALVFPVHSAHNDNRQVNVVIYYYSGICVSPIK</sequence>
<keyword evidence="2" id="KW-0732">Signal</keyword>
<feature type="region of interest" description="Disordered" evidence="1">
    <location>
        <begin position="13"/>
        <end position="49"/>
    </location>
</feature>
<feature type="region of interest" description="Disordered" evidence="1">
    <location>
        <begin position="59"/>
        <end position="78"/>
    </location>
</feature>
<feature type="signal peptide" evidence="2">
    <location>
        <begin position="1"/>
        <end position="17"/>
    </location>
</feature>
<dbReference type="EMBL" id="CARXXK010000004">
    <property type="protein sequence ID" value="CAI6364720.1"/>
    <property type="molecule type" value="Genomic_DNA"/>
</dbReference>
<evidence type="ECO:0000256" key="1">
    <source>
        <dbReference type="SAM" id="MobiDB-lite"/>
    </source>
</evidence>
<dbReference type="Proteomes" id="UP001160148">
    <property type="component" value="Unassembled WGS sequence"/>
</dbReference>
<organism evidence="3 4">
    <name type="scientific">Macrosiphum euphorbiae</name>
    <name type="common">potato aphid</name>
    <dbReference type="NCBI Taxonomy" id="13131"/>
    <lineage>
        <taxon>Eukaryota</taxon>
        <taxon>Metazoa</taxon>
        <taxon>Ecdysozoa</taxon>
        <taxon>Arthropoda</taxon>
        <taxon>Hexapoda</taxon>
        <taxon>Insecta</taxon>
        <taxon>Pterygota</taxon>
        <taxon>Neoptera</taxon>
        <taxon>Paraneoptera</taxon>
        <taxon>Hemiptera</taxon>
        <taxon>Sternorrhyncha</taxon>
        <taxon>Aphidomorpha</taxon>
        <taxon>Aphidoidea</taxon>
        <taxon>Aphididae</taxon>
        <taxon>Macrosiphini</taxon>
        <taxon>Macrosiphum</taxon>
    </lineage>
</organism>
<name>A0AAV0X8W7_9HEMI</name>
<proteinExistence type="predicted"/>
<protein>
    <submittedName>
        <fullName evidence="3">Uncharacterized protein</fullName>
    </submittedName>
</protein>
<evidence type="ECO:0000313" key="3">
    <source>
        <dbReference type="EMBL" id="CAI6364720.1"/>
    </source>
</evidence>
<dbReference type="AlphaFoldDB" id="A0AAV0X8W7"/>
<reference evidence="3 4" key="1">
    <citation type="submission" date="2023-01" db="EMBL/GenBank/DDBJ databases">
        <authorList>
            <person name="Whitehead M."/>
        </authorList>
    </citation>
    <scope>NUCLEOTIDE SEQUENCE [LARGE SCALE GENOMIC DNA]</scope>
</reference>
<gene>
    <name evidence="3" type="ORF">MEUPH1_LOCUS19514</name>
</gene>
<evidence type="ECO:0000256" key="2">
    <source>
        <dbReference type="SAM" id="SignalP"/>
    </source>
</evidence>
<feature type="chain" id="PRO_5043426750" evidence="2">
    <location>
        <begin position="18"/>
        <end position="114"/>
    </location>
</feature>
<comment type="caution">
    <text evidence="3">The sequence shown here is derived from an EMBL/GenBank/DDBJ whole genome shotgun (WGS) entry which is preliminary data.</text>
</comment>
<keyword evidence="4" id="KW-1185">Reference proteome</keyword>
<feature type="compositionally biased region" description="Pro residues" evidence="1">
    <location>
        <begin position="66"/>
        <end position="78"/>
    </location>
</feature>
<evidence type="ECO:0000313" key="4">
    <source>
        <dbReference type="Proteomes" id="UP001160148"/>
    </source>
</evidence>